<dbReference type="RefSeq" id="WP_354658908.1">
    <property type="nucleotide sequence ID" value="NZ_JBEXAC010000001.1"/>
</dbReference>
<evidence type="ECO:0000256" key="5">
    <source>
        <dbReference type="ARBA" id="ARBA00023002"/>
    </source>
</evidence>
<evidence type="ECO:0000256" key="1">
    <source>
        <dbReference type="ARBA" id="ARBA00001947"/>
    </source>
</evidence>
<dbReference type="SUPFAM" id="SSF53213">
    <property type="entry name" value="LigB-like"/>
    <property type="match status" value="1"/>
</dbReference>
<dbReference type="InterPro" id="IPR014436">
    <property type="entry name" value="Extradiol_dOase_DODA"/>
</dbReference>
<keyword evidence="5 7" id="KW-0560">Oxidoreductase</keyword>
<dbReference type="Gene3D" id="3.40.830.10">
    <property type="entry name" value="LigB-like"/>
    <property type="match status" value="1"/>
</dbReference>
<keyword evidence="8" id="KW-1185">Reference proteome</keyword>
<dbReference type="PANTHER" id="PTHR30096:SF0">
    <property type="entry name" value="4,5-DOPA DIOXYGENASE EXTRADIOL-LIKE PROTEIN"/>
    <property type="match status" value="1"/>
</dbReference>
<evidence type="ECO:0000259" key="6">
    <source>
        <dbReference type="Pfam" id="PF02900"/>
    </source>
</evidence>
<organism evidence="7 8">
    <name type="scientific">Chitinophaga defluvii</name>
    <dbReference type="NCBI Taxonomy" id="3163343"/>
    <lineage>
        <taxon>Bacteria</taxon>
        <taxon>Pseudomonadati</taxon>
        <taxon>Bacteroidota</taxon>
        <taxon>Chitinophagia</taxon>
        <taxon>Chitinophagales</taxon>
        <taxon>Chitinophagaceae</taxon>
        <taxon>Chitinophaga</taxon>
    </lineage>
</organism>
<dbReference type="InterPro" id="IPR004183">
    <property type="entry name" value="Xdiol_dOase_suB"/>
</dbReference>
<proteinExistence type="inferred from homology"/>
<name>A0ABV2SZR4_9BACT</name>
<dbReference type="PANTHER" id="PTHR30096">
    <property type="entry name" value="4,5-DOPA DIOXYGENASE EXTRADIOL-LIKE PROTEIN"/>
    <property type="match status" value="1"/>
</dbReference>
<dbReference type="CDD" id="cd07363">
    <property type="entry name" value="45_DOPA_Dioxygenase"/>
    <property type="match status" value="1"/>
</dbReference>
<dbReference type="GO" id="GO:0050297">
    <property type="term" value="F:stizolobate synthase activity"/>
    <property type="evidence" value="ECO:0007669"/>
    <property type="project" value="UniProtKB-EC"/>
</dbReference>
<evidence type="ECO:0000256" key="3">
    <source>
        <dbReference type="ARBA" id="ARBA00022723"/>
    </source>
</evidence>
<dbReference type="EC" id="1.13.11.29" evidence="7"/>
<accession>A0ABV2SZR4</accession>
<evidence type="ECO:0000313" key="7">
    <source>
        <dbReference type="EMBL" id="MET6996261.1"/>
    </source>
</evidence>
<comment type="caution">
    <text evidence="7">The sequence shown here is derived from an EMBL/GenBank/DDBJ whole genome shotgun (WGS) entry which is preliminary data.</text>
</comment>
<dbReference type="PIRSF" id="PIRSF006157">
    <property type="entry name" value="Doxgns_DODA"/>
    <property type="match status" value="1"/>
</dbReference>
<evidence type="ECO:0000256" key="2">
    <source>
        <dbReference type="ARBA" id="ARBA00007581"/>
    </source>
</evidence>
<keyword evidence="4" id="KW-0862">Zinc</keyword>
<reference evidence="7 8" key="1">
    <citation type="submission" date="2024-06" db="EMBL/GenBank/DDBJ databases">
        <title>Chitinophaga defluvii sp. nov., isolated from municipal sewage.</title>
        <authorList>
            <person name="Zhang L."/>
        </authorList>
    </citation>
    <scope>NUCLEOTIDE SEQUENCE [LARGE SCALE GENOMIC DNA]</scope>
    <source>
        <strain evidence="7 8">H8</strain>
    </source>
</reference>
<sequence>MDRKDFLKSIALLPLGGYTMQLHELKNITGDFTNTAAMPVLFIGHGSPMNGISDNAFTRALGNMGTALQPPAAILVISAHWLTKGTHVLTAPQPKTIHDFGGFPQALYDVQYPAPGAPEMAAATKAMVTSATVVADDQWGLDHGAWTILKHMYPKANIPVFQMSIDYHQPPAYHFKLAAELKGLRNKGVLIIGSGNIVHNLYQVDFSANPKPYDWALEFDALVKTKLEQGAFTDLVNYHTLGRAAQLSIPTNDHYLPMIYSMGLTDKNEALKFTYEEIQNGSISMRCFQAG</sequence>
<keyword evidence="7" id="KW-0223">Dioxygenase</keyword>
<protein>
    <submittedName>
        <fullName evidence="7">4,5-DOPA dioxygenase extradiol</fullName>
        <ecNumber evidence="7">1.13.11.29</ecNumber>
    </submittedName>
</protein>
<evidence type="ECO:0000313" key="8">
    <source>
        <dbReference type="Proteomes" id="UP001549749"/>
    </source>
</evidence>
<comment type="similarity">
    <text evidence="2">Belongs to the DODA-type extradiol aromatic ring-opening dioxygenase family.</text>
</comment>
<dbReference type="EMBL" id="JBEXAC010000001">
    <property type="protein sequence ID" value="MET6996261.1"/>
    <property type="molecule type" value="Genomic_DNA"/>
</dbReference>
<dbReference type="Pfam" id="PF02900">
    <property type="entry name" value="LigB"/>
    <property type="match status" value="1"/>
</dbReference>
<comment type="cofactor">
    <cofactor evidence="1">
        <name>Zn(2+)</name>
        <dbReference type="ChEBI" id="CHEBI:29105"/>
    </cofactor>
</comment>
<dbReference type="Proteomes" id="UP001549749">
    <property type="component" value="Unassembled WGS sequence"/>
</dbReference>
<evidence type="ECO:0000256" key="4">
    <source>
        <dbReference type="ARBA" id="ARBA00022833"/>
    </source>
</evidence>
<keyword evidence="3" id="KW-0479">Metal-binding</keyword>
<dbReference type="NCBIfam" id="NF007914">
    <property type="entry name" value="PRK10628.1"/>
    <property type="match status" value="1"/>
</dbReference>
<gene>
    <name evidence="7" type="primary">ygiD</name>
    <name evidence="7" type="ORF">ABR189_02730</name>
</gene>
<feature type="domain" description="Extradiol ring-cleavage dioxygenase class III enzyme subunit B" evidence="6">
    <location>
        <begin position="69"/>
        <end position="267"/>
    </location>
</feature>